<dbReference type="Pfam" id="PF00069">
    <property type="entry name" value="Pkinase"/>
    <property type="match status" value="1"/>
</dbReference>
<keyword evidence="5 12" id="KW-0547">Nucleotide-binding</keyword>
<keyword evidence="6" id="KW-0418">Kinase</keyword>
<organism evidence="17 18">
    <name type="scientific">Aldrovandia affinis</name>
    <dbReference type="NCBI Taxonomy" id="143900"/>
    <lineage>
        <taxon>Eukaryota</taxon>
        <taxon>Metazoa</taxon>
        <taxon>Chordata</taxon>
        <taxon>Craniata</taxon>
        <taxon>Vertebrata</taxon>
        <taxon>Euteleostomi</taxon>
        <taxon>Actinopterygii</taxon>
        <taxon>Neopterygii</taxon>
        <taxon>Teleostei</taxon>
        <taxon>Notacanthiformes</taxon>
        <taxon>Halosauridae</taxon>
        <taxon>Aldrovandia</taxon>
    </lineage>
</organism>
<feature type="region of interest" description="Disordered" evidence="14">
    <location>
        <begin position="895"/>
        <end position="975"/>
    </location>
</feature>
<comment type="catalytic activity">
    <reaction evidence="8">
        <text>L-threonyl-[protein] + ATP = O-phospho-L-threonyl-[protein] + ADP + H(+)</text>
        <dbReference type="Rhea" id="RHEA:46608"/>
        <dbReference type="Rhea" id="RHEA-COMP:11060"/>
        <dbReference type="Rhea" id="RHEA-COMP:11605"/>
        <dbReference type="ChEBI" id="CHEBI:15378"/>
        <dbReference type="ChEBI" id="CHEBI:30013"/>
        <dbReference type="ChEBI" id="CHEBI:30616"/>
        <dbReference type="ChEBI" id="CHEBI:61977"/>
        <dbReference type="ChEBI" id="CHEBI:456216"/>
        <dbReference type="EC" id="2.7.11.1"/>
    </reaction>
</comment>
<keyword evidence="7 12" id="KW-0067">ATP-binding</keyword>
<dbReference type="PROSITE" id="PS00108">
    <property type="entry name" value="PROTEIN_KINASE_ST"/>
    <property type="match status" value="1"/>
</dbReference>
<evidence type="ECO:0000256" key="6">
    <source>
        <dbReference type="ARBA" id="ARBA00022777"/>
    </source>
</evidence>
<comment type="catalytic activity">
    <reaction evidence="9">
        <text>L-seryl-[protein] + ATP = O-phospho-L-seryl-[protein] + ADP + H(+)</text>
        <dbReference type="Rhea" id="RHEA:17989"/>
        <dbReference type="Rhea" id="RHEA-COMP:9863"/>
        <dbReference type="Rhea" id="RHEA-COMP:11604"/>
        <dbReference type="ChEBI" id="CHEBI:15378"/>
        <dbReference type="ChEBI" id="CHEBI:29999"/>
        <dbReference type="ChEBI" id="CHEBI:30616"/>
        <dbReference type="ChEBI" id="CHEBI:83421"/>
        <dbReference type="ChEBI" id="CHEBI:456216"/>
        <dbReference type="EC" id="2.7.11.1"/>
    </reaction>
</comment>
<comment type="similarity">
    <text evidence="1">Belongs to the protein kinase superfamily. STE Ser/Thr protein kinase family. STE20 subfamily.</text>
</comment>
<dbReference type="Gene3D" id="1.10.510.10">
    <property type="entry name" value="Transferase(Phosphotransferase) domain 1"/>
    <property type="match status" value="1"/>
</dbReference>
<feature type="region of interest" description="Disordered" evidence="14">
    <location>
        <begin position="234"/>
        <end position="255"/>
    </location>
</feature>
<dbReference type="FunFam" id="1.10.510.10:FF:000331">
    <property type="entry name" value="Mitogen-activated protein kinase kinase kinase 19"/>
    <property type="match status" value="1"/>
</dbReference>
<dbReference type="SMART" id="SM00952">
    <property type="entry name" value="RAP"/>
    <property type="match status" value="1"/>
</dbReference>
<evidence type="ECO:0000256" key="3">
    <source>
        <dbReference type="ARBA" id="ARBA00022527"/>
    </source>
</evidence>
<evidence type="ECO:0000256" key="14">
    <source>
        <dbReference type="SAM" id="MobiDB-lite"/>
    </source>
</evidence>
<dbReference type="InterPro" id="IPR017441">
    <property type="entry name" value="Protein_kinase_ATP_BS"/>
</dbReference>
<evidence type="ECO:0000256" key="11">
    <source>
        <dbReference type="ARBA" id="ARBA00080573"/>
    </source>
</evidence>
<dbReference type="EC" id="2.7.11.1" evidence="2"/>
<feature type="region of interest" description="Disordered" evidence="14">
    <location>
        <begin position="619"/>
        <end position="727"/>
    </location>
</feature>
<dbReference type="SMART" id="SM00220">
    <property type="entry name" value="S_TKc"/>
    <property type="match status" value="1"/>
</dbReference>
<evidence type="ECO:0000256" key="1">
    <source>
        <dbReference type="ARBA" id="ARBA00008874"/>
    </source>
</evidence>
<dbReference type="PROSITE" id="PS51286">
    <property type="entry name" value="RAP"/>
    <property type="match status" value="1"/>
</dbReference>
<dbReference type="InterPro" id="IPR000719">
    <property type="entry name" value="Prot_kinase_dom"/>
</dbReference>
<feature type="binding site" evidence="12">
    <location>
        <position position="1091"/>
    </location>
    <ligand>
        <name>ATP</name>
        <dbReference type="ChEBI" id="CHEBI:30616"/>
    </ligand>
</feature>
<evidence type="ECO:0000256" key="10">
    <source>
        <dbReference type="ARBA" id="ARBA00069016"/>
    </source>
</evidence>
<dbReference type="SUPFAM" id="SSF48403">
    <property type="entry name" value="Ankyrin repeat"/>
    <property type="match status" value="1"/>
</dbReference>
<proteinExistence type="inferred from homology"/>
<dbReference type="PANTHER" id="PTHR11584">
    <property type="entry name" value="SERINE/THREONINE PROTEIN KINASE"/>
    <property type="match status" value="1"/>
</dbReference>
<feature type="compositionally biased region" description="Basic and acidic residues" evidence="14">
    <location>
        <begin position="916"/>
        <end position="946"/>
    </location>
</feature>
<evidence type="ECO:0000256" key="12">
    <source>
        <dbReference type="PROSITE-ProRule" id="PRU10141"/>
    </source>
</evidence>
<feature type="compositionally biased region" description="Basic and acidic residues" evidence="14">
    <location>
        <begin position="895"/>
        <end position="906"/>
    </location>
</feature>
<name>A0AAD7RQL0_9TELE</name>
<feature type="domain" description="Protein kinase" evidence="15">
    <location>
        <begin position="1063"/>
        <end position="1331"/>
    </location>
</feature>
<dbReference type="Proteomes" id="UP001221898">
    <property type="component" value="Unassembled WGS sequence"/>
</dbReference>
<feature type="compositionally biased region" description="Low complexity" evidence="14">
    <location>
        <begin position="236"/>
        <end position="245"/>
    </location>
</feature>
<comment type="caution">
    <text evidence="17">The sequence shown here is derived from an EMBL/GenBank/DDBJ whole genome shotgun (WGS) entry which is preliminary data.</text>
</comment>
<dbReference type="EMBL" id="JAINUG010000195">
    <property type="protein sequence ID" value="KAJ8388357.1"/>
    <property type="molecule type" value="Genomic_DNA"/>
</dbReference>
<evidence type="ECO:0000256" key="4">
    <source>
        <dbReference type="ARBA" id="ARBA00022679"/>
    </source>
</evidence>
<dbReference type="Pfam" id="PF08373">
    <property type="entry name" value="RAP"/>
    <property type="match status" value="1"/>
</dbReference>
<dbReference type="InterPro" id="IPR013584">
    <property type="entry name" value="RAP"/>
</dbReference>
<feature type="region of interest" description="Disordered" evidence="14">
    <location>
        <begin position="384"/>
        <end position="546"/>
    </location>
</feature>
<keyword evidence="3" id="KW-0723">Serine/threonine-protein kinase</keyword>
<evidence type="ECO:0000313" key="18">
    <source>
        <dbReference type="Proteomes" id="UP001221898"/>
    </source>
</evidence>
<feature type="compositionally biased region" description="Acidic residues" evidence="14">
    <location>
        <begin position="473"/>
        <end position="492"/>
    </location>
</feature>
<reference evidence="17" key="1">
    <citation type="journal article" date="2023" name="Science">
        <title>Genome structures resolve the early diversification of teleost fishes.</title>
        <authorList>
            <person name="Parey E."/>
            <person name="Louis A."/>
            <person name="Montfort J."/>
            <person name="Bouchez O."/>
            <person name="Roques C."/>
            <person name="Iampietro C."/>
            <person name="Lluch J."/>
            <person name="Castinel A."/>
            <person name="Donnadieu C."/>
            <person name="Desvignes T."/>
            <person name="Floi Bucao C."/>
            <person name="Jouanno E."/>
            <person name="Wen M."/>
            <person name="Mejri S."/>
            <person name="Dirks R."/>
            <person name="Jansen H."/>
            <person name="Henkel C."/>
            <person name="Chen W.J."/>
            <person name="Zahm M."/>
            <person name="Cabau C."/>
            <person name="Klopp C."/>
            <person name="Thompson A.W."/>
            <person name="Robinson-Rechavi M."/>
            <person name="Braasch I."/>
            <person name="Lecointre G."/>
            <person name="Bobe J."/>
            <person name="Postlethwait J.H."/>
            <person name="Berthelot C."/>
            <person name="Roest Crollius H."/>
            <person name="Guiguen Y."/>
        </authorList>
    </citation>
    <scope>NUCLEOTIDE SEQUENCE</scope>
    <source>
        <strain evidence="17">NC1722</strain>
    </source>
</reference>
<dbReference type="Gene3D" id="1.25.40.20">
    <property type="entry name" value="Ankyrin repeat-containing domain"/>
    <property type="match status" value="1"/>
</dbReference>
<dbReference type="GO" id="GO:0035556">
    <property type="term" value="P:intracellular signal transduction"/>
    <property type="evidence" value="ECO:0007669"/>
    <property type="project" value="UniProtKB-ARBA"/>
</dbReference>
<evidence type="ECO:0000256" key="2">
    <source>
        <dbReference type="ARBA" id="ARBA00012513"/>
    </source>
</evidence>
<protein>
    <recommendedName>
        <fullName evidence="10">Mitogen-activated protein kinase kinase kinase 19</fullName>
        <ecNumber evidence="2">2.7.11.1</ecNumber>
    </recommendedName>
    <alternativeName>
        <fullName evidence="11">SPS1/STE20-related protein kinase YSK4</fullName>
    </alternativeName>
</protein>
<evidence type="ECO:0000313" key="17">
    <source>
        <dbReference type="EMBL" id="KAJ8388357.1"/>
    </source>
</evidence>
<dbReference type="PANTHER" id="PTHR11584:SF369">
    <property type="entry name" value="MITOGEN-ACTIVATED PROTEIN KINASE KINASE KINASE 19-RELATED"/>
    <property type="match status" value="1"/>
</dbReference>
<dbReference type="SUPFAM" id="SSF56112">
    <property type="entry name" value="Protein kinase-like (PK-like)"/>
    <property type="match status" value="1"/>
</dbReference>
<dbReference type="InterPro" id="IPR011009">
    <property type="entry name" value="Kinase-like_dom_sf"/>
</dbReference>
<feature type="coiled-coil region" evidence="13">
    <location>
        <begin position="271"/>
        <end position="298"/>
    </location>
</feature>
<evidence type="ECO:0000256" key="7">
    <source>
        <dbReference type="ARBA" id="ARBA00022840"/>
    </source>
</evidence>
<dbReference type="GO" id="GO:0005524">
    <property type="term" value="F:ATP binding"/>
    <property type="evidence" value="ECO:0007669"/>
    <property type="project" value="UniProtKB-UniRule"/>
</dbReference>
<feature type="region of interest" description="Disordered" evidence="14">
    <location>
        <begin position="1017"/>
        <end position="1037"/>
    </location>
</feature>
<evidence type="ECO:0000256" key="5">
    <source>
        <dbReference type="ARBA" id="ARBA00022741"/>
    </source>
</evidence>
<feature type="region of interest" description="Disordered" evidence="14">
    <location>
        <begin position="200"/>
        <end position="219"/>
    </location>
</feature>
<keyword evidence="18" id="KW-1185">Reference proteome</keyword>
<evidence type="ECO:0000256" key="13">
    <source>
        <dbReference type="SAM" id="Coils"/>
    </source>
</evidence>
<dbReference type="InterPro" id="IPR008271">
    <property type="entry name" value="Ser/Thr_kinase_AS"/>
</dbReference>
<dbReference type="InterPro" id="IPR036770">
    <property type="entry name" value="Ankyrin_rpt-contain_sf"/>
</dbReference>
<feature type="compositionally biased region" description="Basic residues" evidence="14">
    <location>
        <begin position="786"/>
        <end position="795"/>
    </location>
</feature>
<evidence type="ECO:0000256" key="8">
    <source>
        <dbReference type="ARBA" id="ARBA00047899"/>
    </source>
</evidence>
<feature type="compositionally biased region" description="Basic and acidic residues" evidence="14">
    <location>
        <begin position="799"/>
        <end position="812"/>
    </location>
</feature>
<gene>
    <name evidence="17" type="ORF">AAFF_G00133830</name>
</gene>
<dbReference type="GO" id="GO:0004674">
    <property type="term" value="F:protein serine/threonine kinase activity"/>
    <property type="evidence" value="ECO:0007669"/>
    <property type="project" value="UniProtKB-KW"/>
</dbReference>
<feature type="compositionally biased region" description="Polar residues" evidence="14">
    <location>
        <begin position="953"/>
        <end position="975"/>
    </location>
</feature>
<feature type="domain" description="RAP" evidence="16">
    <location>
        <begin position="14"/>
        <end position="73"/>
    </location>
</feature>
<feature type="compositionally biased region" description="Low complexity" evidence="14">
    <location>
        <begin position="460"/>
        <end position="472"/>
    </location>
</feature>
<dbReference type="PROSITE" id="PS00107">
    <property type="entry name" value="PROTEIN_KINASE_ATP"/>
    <property type="match status" value="1"/>
</dbReference>
<dbReference type="PROSITE" id="PS50011">
    <property type="entry name" value="PROTEIN_KINASE_DOM"/>
    <property type="match status" value="1"/>
</dbReference>
<evidence type="ECO:0000259" key="15">
    <source>
        <dbReference type="PROSITE" id="PS50011"/>
    </source>
</evidence>
<keyword evidence="13" id="KW-0175">Coiled coil</keyword>
<feature type="compositionally biased region" description="Low complexity" evidence="14">
    <location>
        <begin position="768"/>
        <end position="780"/>
    </location>
</feature>
<feature type="region of interest" description="Disordered" evidence="14">
    <location>
        <begin position="768"/>
        <end position="833"/>
    </location>
</feature>
<sequence length="1343" mass="147775">MVCVSVELSPAFRPASCLDGRDRLCLDSHRLFGEEATKRRHLRQLGIEVVQIPYFEFYKLGTRKRECSTSIRRGRCWARPGHPSPQAQLLSAAWQGDLHSLQNLLVQTDRVDVNTQNRDGLTPLMLAMRDVDLFEGLGALMDWEYRPVEVVQELLGLQVALDACDHRGRCAMHYAARVKSALRDELVQLLLESLLQSGSDPDCFDPEEPSGSSPSSPLTHSFLVQAADNTEGLAESSESVSFSQSRKPRDGDRDRLDRLAFGTDARISLSFHAAAETLTDMRQEYQELEERSSRCTSLPSLWDRGRRGDKLCALDTGQGLLKMMGRSCLPAAPPRATGRGEAAPPSLAGPHPPQLIQSAPVLMEPLLDSVSLLRVRAHIQTRLGGSEPDAEIHGRRTAQDPQTPGPTGPGAEGRGVPLGCRHPSPLRPIALLPTAPVPTARRERLSRRCPGARGARGSEESSSSSLSSQGSLELDEEEEKEEDEEEEEEEDTERTCDDRDINVATGSTFSDTEKGWAVTEKGKTSPRQTATCSPVPEEDRDTATETAISQNDLKSQDTKNTGLLVVNITVSETDALLDGKSSPAKTNKNKEKGSIASFHTNQSFNVLAYKDHSRFARRLKSNQRSVPRPSPLKANVRNPQDLLISGEASVKPCAPRTGASKASPKTTTTPLLRNRSTEQLRPVARRPSAEKGNSNKLEALARKQSLQRDLKCARQPKKGATPGTPRAKSAVDFVTYSDMFQEINRGDDGPAIYEMFATPVYDNLRASTSSVRVSPRQVQSAPARKSQGRRNHKSPKPLENGRQKKAQRERDSPASGRHRKRSDVLLRGKPHRPLVGEEERDNVVLISGINWHIKATKSDSIFYAEDSSTAPEGEEEAEQALSVIEEVLSNYLSETRSRRIATEDRSPPASPEPPEEITHRQTPIDRLPAHDDKEEGPTGNRLHNDRDCEEPEASSSGSFPRQPMRNTWTSGSSDRTMSSMFRKYLDVAGEGPLTDDLLQCLAEELISLEEGEVTLHPNNRTLHHDGTREASQQENGHPLPEGITSPVGESSATGLCAEDAVLWTKGEVLGRGAYGTVYCGLTSQGQLIAVKQVVLDDSDPESGAREYQRLQDEMDLLKTLRHPNIVGFLGTTLRDGVVSIFMEYVPGGSIASIIHRFGPLPERVLALYTRQILDGVAHLHQNRVIHRDLKGNNVMLMPTGVIKLIDFGCARRLSYPTHCASSSSSSSSEVLRSVHGTPYWMAPEVINETGHGRKSDIWSVGCTVFEMATGRPPLAHMDKVAALFYIGARRGLMPTLSDEFSEDARNFVQACLTSDQKDRPSAEELLLHPFISQKCAGILLQQD</sequence>
<evidence type="ECO:0000259" key="16">
    <source>
        <dbReference type="PROSITE" id="PS51286"/>
    </source>
</evidence>
<accession>A0AAD7RQL0</accession>
<keyword evidence="4" id="KW-0808">Transferase</keyword>
<evidence type="ECO:0000256" key="9">
    <source>
        <dbReference type="ARBA" id="ARBA00048679"/>
    </source>
</evidence>